<evidence type="ECO:0000256" key="1">
    <source>
        <dbReference type="SAM" id="MobiDB-lite"/>
    </source>
</evidence>
<evidence type="ECO:0000313" key="3">
    <source>
        <dbReference type="Proteomes" id="UP000032274"/>
    </source>
</evidence>
<dbReference type="AlphaFoldDB" id="A0AA40JQF2"/>
<feature type="region of interest" description="Disordered" evidence="1">
    <location>
        <begin position="25"/>
        <end position="49"/>
    </location>
</feature>
<reference evidence="2 3" key="1">
    <citation type="submission" date="2015-01" db="EMBL/GenBank/DDBJ databases">
        <title>Characterization of Swiss Staphylococcus aureus strains involved in food poisoning.</title>
        <authorList>
            <person name="Crovadore J."/>
            <person name="Chablais R."/>
            <person name="Tonacini J."/>
            <person name="Schnyder B."/>
            <person name="Lefort F."/>
        </authorList>
    </citation>
    <scope>NUCLEOTIDE SEQUENCE [LARGE SCALE GENOMIC DNA]</scope>
    <source>
        <strain evidence="2 3">SA-120</strain>
    </source>
</reference>
<sequence>AGAFMGMEITFPLRERQLLARRKVTRVMAPTREAPRRPATPMGGHGRRREDAAFLRACSRMSMTRVFQRKPCIGGG</sequence>
<protein>
    <submittedName>
        <fullName evidence="2">Uncharacterized protein</fullName>
    </submittedName>
</protein>
<accession>A0AA40JQF2</accession>
<name>A0AA40JQF2_STAAU</name>
<dbReference type="Proteomes" id="UP000032274">
    <property type="component" value="Unassembled WGS sequence"/>
</dbReference>
<proteinExistence type="predicted"/>
<feature type="compositionally biased region" description="Low complexity" evidence="1">
    <location>
        <begin position="29"/>
        <end position="41"/>
    </location>
</feature>
<gene>
    <name evidence="2" type="ORF">QU38_00560</name>
</gene>
<feature type="non-terminal residue" evidence="2">
    <location>
        <position position="1"/>
    </location>
</feature>
<evidence type="ECO:0000313" key="2">
    <source>
        <dbReference type="EMBL" id="KIU01646.1"/>
    </source>
</evidence>
<organism evidence="2 3">
    <name type="scientific">Staphylococcus aureus</name>
    <dbReference type="NCBI Taxonomy" id="1280"/>
    <lineage>
        <taxon>Bacteria</taxon>
        <taxon>Bacillati</taxon>
        <taxon>Bacillota</taxon>
        <taxon>Bacilli</taxon>
        <taxon>Bacillales</taxon>
        <taxon>Staphylococcaceae</taxon>
        <taxon>Staphylococcus</taxon>
    </lineage>
</organism>
<comment type="caution">
    <text evidence="2">The sequence shown here is derived from an EMBL/GenBank/DDBJ whole genome shotgun (WGS) entry which is preliminary data.</text>
</comment>
<dbReference type="EMBL" id="JXIG01000128">
    <property type="protein sequence ID" value="KIU01646.1"/>
    <property type="molecule type" value="Genomic_DNA"/>
</dbReference>